<dbReference type="InterPro" id="IPR001304">
    <property type="entry name" value="C-type_lectin-like"/>
</dbReference>
<reference evidence="2 3" key="1">
    <citation type="submission" date="2014-11" db="EMBL/GenBank/DDBJ databases">
        <title>Genetic blueprint of the zoonotic pathogen Toxocara canis.</title>
        <authorList>
            <person name="Zhu X.-Q."/>
            <person name="Korhonen P.K."/>
            <person name="Cai H."/>
            <person name="Young N.D."/>
            <person name="Nejsum P."/>
            <person name="von Samson-Himmelstjerna G."/>
            <person name="Boag P.R."/>
            <person name="Tan P."/>
            <person name="Li Q."/>
            <person name="Min J."/>
            <person name="Yang Y."/>
            <person name="Wang X."/>
            <person name="Fang X."/>
            <person name="Hall R.S."/>
            <person name="Hofmann A."/>
            <person name="Sternberg P.W."/>
            <person name="Jex A.R."/>
            <person name="Gasser R.B."/>
        </authorList>
    </citation>
    <scope>NUCLEOTIDE SEQUENCE [LARGE SCALE GENOMIC DNA]</scope>
    <source>
        <strain evidence="2">PN_DK_2014</strain>
    </source>
</reference>
<evidence type="ECO:0000313" key="2">
    <source>
        <dbReference type="EMBL" id="KHN86769.1"/>
    </source>
</evidence>
<dbReference type="InterPro" id="IPR016186">
    <property type="entry name" value="C-type_lectin-like/link_sf"/>
</dbReference>
<dbReference type="AlphaFoldDB" id="A0A0B2VZE6"/>
<proteinExistence type="predicted"/>
<feature type="domain" description="C-type lectin" evidence="1">
    <location>
        <begin position="58"/>
        <end position="136"/>
    </location>
</feature>
<gene>
    <name evidence="2" type="primary">Colec12</name>
    <name evidence="2" type="ORF">Tcan_17238</name>
</gene>
<dbReference type="Proteomes" id="UP000031036">
    <property type="component" value="Unassembled WGS sequence"/>
</dbReference>
<evidence type="ECO:0000313" key="3">
    <source>
        <dbReference type="Proteomes" id="UP000031036"/>
    </source>
</evidence>
<organism evidence="2 3">
    <name type="scientific">Toxocara canis</name>
    <name type="common">Canine roundworm</name>
    <dbReference type="NCBI Taxonomy" id="6265"/>
    <lineage>
        <taxon>Eukaryota</taxon>
        <taxon>Metazoa</taxon>
        <taxon>Ecdysozoa</taxon>
        <taxon>Nematoda</taxon>
        <taxon>Chromadorea</taxon>
        <taxon>Rhabditida</taxon>
        <taxon>Spirurina</taxon>
        <taxon>Ascaridomorpha</taxon>
        <taxon>Ascaridoidea</taxon>
        <taxon>Toxocaridae</taxon>
        <taxon>Toxocara</taxon>
    </lineage>
</organism>
<dbReference type="EMBL" id="JPKZ01000521">
    <property type="protein sequence ID" value="KHN86769.1"/>
    <property type="molecule type" value="Genomic_DNA"/>
</dbReference>
<dbReference type="Pfam" id="PF00059">
    <property type="entry name" value="Lectin_C"/>
    <property type="match status" value="1"/>
</dbReference>
<comment type="caution">
    <text evidence="2">The sequence shown here is derived from an EMBL/GenBank/DDBJ whole genome shotgun (WGS) entry which is preliminary data.</text>
</comment>
<dbReference type="InterPro" id="IPR016187">
    <property type="entry name" value="CTDL_fold"/>
</dbReference>
<sequence length="152" mass="16267">MTCVPNNMGCPPCAPGQVCVPPNCVAAPPIATTAAPAATTAAPTTTPPRSCPPQWVQFNNYCYIVSVPGRFLFSQASNWCTQTGSRVVWFNQTDVGTYGSELNFVNGLALSRGVLTYWIGVNKQFGQWVWTNGSPVIIGGQFLLMQTEFGVG</sequence>
<dbReference type="SUPFAM" id="SSF56436">
    <property type="entry name" value="C-type lectin-like"/>
    <property type="match status" value="1"/>
</dbReference>
<name>A0A0B2VZE6_TOXCA</name>
<protein>
    <submittedName>
        <fullName evidence="2">Collectin-12</fullName>
    </submittedName>
</protein>
<dbReference type="Gene3D" id="3.10.100.10">
    <property type="entry name" value="Mannose-Binding Protein A, subunit A"/>
    <property type="match status" value="1"/>
</dbReference>
<keyword evidence="3" id="KW-1185">Reference proteome</keyword>
<dbReference type="PROSITE" id="PS50041">
    <property type="entry name" value="C_TYPE_LECTIN_2"/>
    <property type="match status" value="1"/>
</dbReference>
<evidence type="ECO:0000259" key="1">
    <source>
        <dbReference type="PROSITE" id="PS50041"/>
    </source>
</evidence>
<accession>A0A0B2VZE6</accession>